<dbReference type="EMBL" id="JBHUCX010000020">
    <property type="protein sequence ID" value="MFD1674553.1"/>
    <property type="molecule type" value="Genomic_DNA"/>
</dbReference>
<dbReference type="RefSeq" id="WP_377942418.1">
    <property type="nucleotide sequence ID" value="NZ_JBHUCX010000020.1"/>
</dbReference>
<comment type="caution">
    <text evidence="2">The sequence shown here is derived from an EMBL/GenBank/DDBJ whole genome shotgun (WGS) entry which is preliminary data.</text>
</comment>
<evidence type="ECO:0000313" key="3">
    <source>
        <dbReference type="Proteomes" id="UP001597079"/>
    </source>
</evidence>
<dbReference type="Proteomes" id="UP001597079">
    <property type="component" value="Unassembled WGS sequence"/>
</dbReference>
<feature type="chain" id="PRO_5046204474" evidence="1">
    <location>
        <begin position="21"/>
        <end position="189"/>
    </location>
</feature>
<keyword evidence="3" id="KW-1185">Reference proteome</keyword>
<evidence type="ECO:0000313" key="2">
    <source>
        <dbReference type="EMBL" id="MFD1674553.1"/>
    </source>
</evidence>
<sequence>MKIKSIFPLASILLIALTGCGIETHSTKTASTKATFQNLISDDVIKPDTKLDPHKPFGVDYTHVEVVDAKGHHVTLNASKTPILFTAYWCPHCQRTLRLLSSQQNTLQRMPVVVSFGFAKNTTLKTAVGIQHAEISQLKLHGFKVYYDLSPSAGDEYAPLGYPTLAYDSGGSIVTLYGEHTLDIWKQVL</sequence>
<reference evidence="3" key="1">
    <citation type="journal article" date="2019" name="Int. J. Syst. Evol. Microbiol.">
        <title>The Global Catalogue of Microorganisms (GCM) 10K type strain sequencing project: providing services to taxonomists for standard genome sequencing and annotation.</title>
        <authorList>
            <consortium name="The Broad Institute Genomics Platform"/>
            <consortium name="The Broad Institute Genome Sequencing Center for Infectious Disease"/>
            <person name="Wu L."/>
            <person name="Ma J."/>
        </authorList>
    </citation>
    <scope>NUCLEOTIDE SEQUENCE [LARGE SCALE GENOMIC DNA]</scope>
    <source>
        <strain evidence="3">CGMCC 1.12286</strain>
    </source>
</reference>
<dbReference type="Gene3D" id="3.40.30.10">
    <property type="entry name" value="Glutaredoxin"/>
    <property type="match status" value="1"/>
</dbReference>
<keyword evidence="1" id="KW-0732">Signal</keyword>
<organism evidence="2 3">
    <name type="scientific">Alicyclobacillus fodiniaquatilis</name>
    <dbReference type="NCBI Taxonomy" id="1661150"/>
    <lineage>
        <taxon>Bacteria</taxon>
        <taxon>Bacillati</taxon>
        <taxon>Bacillota</taxon>
        <taxon>Bacilli</taxon>
        <taxon>Bacillales</taxon>
        <taxon>Alicyclobacillaceae</taxon>
        <taxon>Alicyclobacillus</taxon>
    </lineage>
</organism>
<accession>A0ABW4JFR5</accession>
<dbReference type="InterPro" id="IPR036249">
    <property type="entry name" value="Thioredoxin-like_sf"/>
</dbReference>
<gene>
    <name evidence="2" type="ORF">ACFSB2_07510</name>
</gene>
<dbReference type="PROSITE" id="PS51257">
    <property type="entry name" value="PROKAR_LIPOPROTEIN"/>
    <property type="match status" value="1"/>
</dbReference>
<protein>
    <submittedName>
        <fullName evidence="2">TlpA family protein disulfide reductase</fullName>
    </submittedName>
</protein>
<evidence type="ECO:0000256" key="1">
    <source>
        <dbReference type="SAM" id="SignalP"/>
    </source>
</evidence>
<dbReference type="SUPFAM" id="SSF52833">
    <property type="entry name" value="Thioredoxin-like"/>
    <property type="match status" value="1"/>
</dbReference>
<proteinExistence type="predicted"/>
<name>A0ABW4JFR5_9BACL</name>
<feature type="signal peptide" evidence="1">
    <location>
        <begin position="1"/>
        <end position="20"/>
    </location>
</feature>